<reference evidence="8" key="1">
    <citation type="submission" date="2021-05" db="EMBL/GenBank/DDBJ databases">
        <title>A free-living protist that lacks canonical eukaryotic 1 DNA replication and segregation systems.</title>
        <authorList>
            <person name="Salas-Leiva D.E."/>
            <person name="Tromer E.C."/>
            <person name="Curtis B.A."/>
            <person name="Jerlstrom-Hultqvist J."/>
            <person name="Kolisko M."/>
            <person name="Yi Z."/>
            <person name="Salas-Leiva J.S."/>
            <person name="Gallot-Lavallee L."/>
            <person name="Kops G.J.P.L."/>
            <person name="Archibald J.M."/>
            <person name="Simpson A.G.B."/>
            <person name="Roger A.J."/>
        </authorList>
    </citation>
    <scope>NUCLEOTIDE SEQUENCE</scope>
    <source>
        <strain evidence="8">BICM</strain>
    </source>
</reference>
<feature type="domain" description="Histidine kinase/HSP90-like ATPase" evidence="7">
    <location>
        <begin position="48"/>
        <end position="209"/>
    </location>
</feature>
<evidence type="ECO:0000256" key="3">
    <source>
        <dbReference type="ARBA" id="ARBA00022840"/>
    </source>
</evidence>
<evidence type="ECO:0000259" key="7">
    <source>
        <dbReference type="SMART" id="SM00387"/>
    </source>
</evidence>
<dbReference type="HAMAP" id="MF_00505">
    <property type="entry name" value="HSP90"/>
    <property type="match status" value="1"/>
</dbReference>
<dbReference type="NCBIfam" id="NF003555">
    <property type="entry name" value="PRK05218.1"/>
    <property type="match status" value="1"/>
</dbReference>
<feature type="binding site" evidence="5">
    <location>
        <position position="356"/>
    </location>
    <ligand>
        <name>ATP</name>
        <dbReference type="ChEBI" id="CHEBI:30616"/>
    </ligand>
</feature>
<dbReference type="GO" id="GO:0051082">
    <property type="term" value="F:unfolded protein binding"/>
    <property type="evidence" value="ECO:0007669"/>
    <property type="project" value="InterPro"/>
</dbReference>
<feature type="binding site" evidence="5">
    <location>
        <begin position="120"/>
        <end position="121"/>
    </location>
    <ligand>
        <name>ATP</name>
        <dbReference type="ChEBI" id="CHEBI:30616"/>
    </ligand>
</feature>
<comment type="similarity">
    <text evidence="1">Belongs to the heat shock protein 90 family.</text>
</comment>
<dbReference type="FunFam" id="3.30.565.10:FF:000005">
    <property type="entry name" value="Heat shock protein 90"/>
    <property type="match status" value="1"/>
</dbReference>
<feature type="signal peptide" evidence="6">
    <location>
        <begin position="1"/>
        <end position="21"/>
    </location>
</feature>
<organism evidence="8 9">
    <name type="scientific">Carpediemonas membranifera</name>
    <dbReference type="NCBI Taxonomy" id="201153"/>
    <lineage>
        <taxon>Eukaryota</taxon>
        <taxon>Metamonada</taxon>
        <taxon>Carpediemonas-like organisms</taxon>
        <taxon>Carpediemonas</taxon>
    </lineage>
</organism>
<dbReference type="InterPro" id="IPR036890">
    <property type="entry name" value="HATPase_C_sf"/>
</dbReference>
<dbReference type="PIRSF" id="PIRSF002583">
    <property type="entry name" value="Hsp90"/>
    <property type="match status" value="1"/>
</dbReference>
<keyword evidence="4" id="KW-0143">Chaperone</keyword>
<dbReference type="Gene3D" id="1.20.120.790">
    <property type="entry name" value="Heat shock protein 90, C-terminal domain"/>
    <property type="match status" value="1"/>
</dbReference>
<dbReference type="Pfam" id="PF13589">
    <property type="entry name" value="HATPase_c_3"/>
    <property type="match status" value="1"/>
</dbReference>
<dbReference type="InterPro" id="IPR037196">
    <property type="entry name" value="HSP90_C"/>
</dbReference>
<dbReference type="GO" id="GO:0016887">
    <property type="term" value="F:ATP hydrolysis activity"/>
    <property type="evidence" value="ECO:0007669"/>
    <property type="project" value="InterPro"/>
</dbReference>
<dbReference type="PRINTS" id="PR00775">
    <property type="entry name" value="HEATSHOCK90"/>
</dbReference>
<keyword evidence="2 5" id="KW-0547">Nucleotide-binding</keyword>
<dbReference type="Pfam" id="PF00183">
    <property type="entry name" value="HSP90"/>
    <property type="match status" value="1"/>
</dbReference>
<keyword evidence="6" id="KW-0732">Signal</keyword>
<protein>
    <submittedName>
        <fullName evidence="8">Heat shock protein Hsp90 family</fullName>
    </submittedName>
</protein>
<dbReference type="SUPFAM" id="SSF110942">
    <property type="entry name" value="HSP90 C-terminal domain"/>
    <property type="match status" value="1"/>
</dbReference>
<dbReference type="InterPro" id="IPR020575">
    <property type="entry name" value="Hsp90_N"/>
</dbReference>
<dbReference type="Gene3D" id="3.30.565.10">
    <property type="entry name" value="Histidine kinase-like ATPase, C-terminal domain"/>
    <property type="match status" value="1"/>
</dbReference>
<dbReference type="PANTHER" id="PTHR11528">
    <property type="entry name" value="HEAT SHOCK PROTEIN 90 FAMILY MEMBER"/>
    <property type="match status" value="1"/>
</dbReference>
<dbReference type="GO" id="GO:0005524">
    <property type="term" value="F:ATP binding"/>
    <property type="evidence" value="ECO:0007669"/>
    <property type="project" value="UniProtKB-KW"/>
</dbReference>
<gene>
    <name evidence="8" type="ORF">J8273_6528</name>
</gene>
<evidence type="ECO:0000256" key="6">
    <source>
        <dbReference type="SAM" id="SignalP"/>
    </source>
</evidence>
<keyword evidence="8" id="KW-0346">Stress response</keyword>
<feature type="binding site" evidence="5">
    <location>
        <position position="105"/>
    </location>
    <ligand>
        <name>ATP</name>
        <dbReference type="ChEBI" id="CHEBI:30616"/>
    </ligand>
</feature>
<proteinExistence type="inferred from homology"/>
<dbReference type="InterPro" id="IPR001404">
    <property type="entry name" value="Hsp90_fam"/>
</dbReference>
<dbReference type="Proteomes" id="UP000717585">
    <property type="component" value="Unassembled WGS sequence"/>
</dbReference>
<dbReference type="Gene3D" id="3.30.230.80">
    <property type="match status" value="1"/>
</dbReference>
<accession>A0A8J6B7Q1</accession>
<evidence type="ECO:0000256" key="2">
    <source>
        <dbReference type="ARBA" id="ARBA00022741"/>
    </source>
</evidence>
<dbReference type="AlphaFoldDB" id="A0A8J6B7Q1"/>
<feature type="binding site" evidence="5">
    <location>
        <position position="55"/>
    </location>
    <ligand>
        <name>ATP</name>
        <dbReference type="ChEBI" id="CHEBI:30616"/>
    </ligand>
</feature>
<dbReference type="InterPro" id="IPR003594">
    <property type="entry name" value="HATPase_dom"/>
</dbReference>
<feature type="binding site" evidence="5">
    <location>
        <position position="199"/>
    </location>
    <ligand>
        <name>ATP</name>
        <dbReference type="ChEBI" id="CHEBI:30616"/>
    </ligand>
</feature>
<dbReference type="EMBL" id="JAHDYR010000053">
    <property type="protein sequence ID" value="KAG9391752.1"/>
    <property type="molecule type" value="Genomic_DNA"/>
</dbReference>
<dbReference type="CDD" id="cd16927">
    <property type="entry name" value="HATPase_Hsp90-like"/>
    <property type="match status" value="1"/>
</dbReference>
<evidence type="ECO:0000256" key="5">
    <source>
        <dbReference type="PIRSR" id="PIRSR002583-1"/>
    </source>
</evidence>
<dbReference type="SMART" id="SM00387">
    <property type="entry name" value="HATPase_c"/>
    <property type="match status" value="1"/>
</dbReference>
<name>A0A8J6B7Q1_9EUKA</name>
<evidence type="ECO:0000313" key="9">
    <source>
        <dbReference type="Proteomes" id="UP000717585"/>
    </source>
</evidence>
<keyword evidence="3 5" id="KW-0067">ATP-binding</keyword>
<sequence length="767" mass="86326">MNGKSLCVLAIVISLLSVAFCEEASEKHEFQAEVSSLMNILVHSLYSEKEVFLRELLSNAADALDKLHYLSLTEPEKVEKGELAIHIDIDTANNRLVIEDNGIGMTRDELSHALGTIAESGTKRFIQSLRDKEVGASANDLIGQFGVGFYSAFLAAHTVTVETVSYTESEASCHTWESVADTGSYTIAHTPDCGIERGTRITLHLRDDAREYATEYRVKMLVGTYSEFLAFPIYLSTDGKPYDRLNTKPVLWRRQPSDITDEEYNQFFKDTVKDSRQQDPLNWMHFTGEGDVTFSSLVYIPSEAPIHIKEEDKAPSLKVYAKRVFIGADMNGLLPQWASFVRGIIDCDDIDLNVSREMVQGSRQVRAIGRKIVFNLLNRLNKMAQAVDAALIGLEEGEEPQDQDFYTFYFHFAKNLKLGVIQDEARRPKLLNLLRYPSTHAPVARDIIDGRSMVSFEDYVARAPEGQKSIYYAAGENLDALRRSPFLERLTALGVEVLFLTDSLDEYVVQNLRMYTDEDGNNWHFSNVAKEAVDLSFLEEAPTHTLPEGLVALVSNYLLDLLENRKVERVAVSQRLTDSAAVVVSPGLALSANQQRIMRSQTMNDVRMMSIFENMKRVLEINVDHPVVTNLAYKTALLFTEATEGMNDEEKADALRHPLSVVRDETLLAEADVLYETAMVQSGFPIEDAMRYSNSVYQLLGQNLVYQVRDKVDGMADIDAALLETMAIIEEQDKADEEEEVVDEDIIVGDDEFEEVYEEADLAHDEL</sequence>
<dbReference type="GO" id="GO:0140662">
    <property type="term" value="F:ATP-dependent protein folding chaperone"/>
    <property type="evidence" value="ECO:0007669"/>
    <property type="project" value="InterPro"/>
</dbReference>
<feature type="binding site" evidence="5">
    <location>
        <position position="59"/>
    </location>
    <ligand>
        <name>ATP</name>
        <dbReference type="ChEBI" id="CHEBI:30616"/>
    </ligand>
</feature>
<dbReference type="SUPFAM" id="SSF55874">
    <property type="entry name" value="ATPase domain of HSP90 chaperone/DNA topoisomerase II/histidine kinase"/>
    <property type="match status" value="1"/>
</dbReference>
<evidence type="ECO:0000256" key="4">
    <source>
        <dbReference type="ARBA" id="ARBA00023186"/>
    </source>
</evidence>
<dbReference type="InterPro" id="IPR020568">
    <property type="entry name" value="Ribosomal_Su5_D2-typ_SF"/>
</dbReference>
<comment type="caution">
    <text evidence="8">The sequence shown here is derived from an EMBL/GenBank/DDBJ whole genome shotgun (WGS) entry which is preliminary data.</text>
</comment>
<feature type="binding site" evidence="5">
    <location>
        <position position="100"/>
    </location>
    <ligand>
        <name>ATP</name>
        <dbReference type="ChEBI" id="CHEBI:30616"/>
    </ligand>
</feature>
<evidence type="ECO:0000256" key="1">
    <source>
        <dbReference type="ARBA" id="ARBA00008239"/>
    </source>
</evidence>
<dbReference type="SUPFAM" id="SSF54211">
    <property type="entry name" value="Ribosomal protein S5 domain 2-like"/>
    <property type="match status" value="1"/>
</dbReference>
<evidence type="ECO:0000313" key="8">
    <source>
        <dbReference type="EMBL" id="KAG9391752.1"/>
    </source>
</evidence>
<feature type="binding site" evidence="5">
    <location>
        <begin position="144"/>
        <end position="149"/>
    </location>
    <ligand>
        <name>ATP</name>
        <dbReference type="ChEBI" id="CHEBI:30616"/>
    </ligand>
</feature>
<dbReference type="Gene3D" id="3.40.50.11260">
    <property type="match status" value="1"/>
</dbReference>
<dbReference type="OrthoDB" id="28737at2759"/>
<feature type="chain" id="PRO_5035306386" evidence="6">
    <location>
        <begin position="22"/>
        <end position="767"/>
    </location>
</feature>
<keyword evidence="9" id="KW-1185">Reference proteome</keyword>